<keyword evidence="2 4" id="KW-0195">Cyclin</keyword>
<dbReference type="FunFam" id="1.10.472.10:FF:000052">
    <property type="entry name" value="cyclin-I isoform X1"/>
    <property type="match status" value="1"/>
</dbReference>
<feature type="domain" description="Cyclin-like" evidence="5">
    <location>
        <begin position="52"/>
        <end position="138"/>
    </location>
</feature>
<dbReference type="FunCoup" id="W5MXG0">
    <property type="interactions" value="2"/>
</dbReference>
<dbReference type="AlphaFoldDB" id="W5MXG0"/>
<protein>
    <recommendedName>
        <fullName evidence="3">Cyclin-I</fullName>
    </recommendedName>
</protein>
<dbReference type="GO" id="GO:0005737">
    <property type="term" value="C:cytoplasm"/>
    <property type="evidence" value="ECO:0000318"/>
    <property type="project" value="GO_Central"/>
</dbReference>
<proteinExistence type="inferred from homology"/>
<comment type="similarity">
    <text evidence="1 4">Belongs to the cyclin family.</text>
</comment>
<dbReference type="eggNOG" id="KOG0653">
    <property type="taxonomic scope" value="Eukaryota"/>
</dbReference>
<sequence length="363" mass="40971">MKCPTGSDECRLAILLEDALSRESRLWKAPVFKHSRSQGTDISPSQYEEVVLWLLELGTFFNYCPETFALAVCILNRMLASVKAQPKYLRCIAVTSLILAAKTNEEDEVIVSVKDLAVQSRCKCSPAEILRMERTILNKLHWDLYIATPVDFLNIFHAMALSSHPRLPGVLAQKIPSLQAELWTRQVQHCMACHQLSQFKGSTLALATITLELERLTPDWFSVFTDLLKKAQIDSTELIRCKELVDQYLSGLQFSLPPNTVYIFHPANRDALYCERSIPELCPAVLRKRATQPSLPGRVLCQFRKAEQHNGEVEADEFYDGFRCLYNEGIAVEVGGNDTVNPHEALQENGSPCPPLQPPVRDR</sequence>
<dbReference type="CDD" id="cd20526">
    <property type="entry name" value="CYCLIN_CCNI-like"/>
    <property type="match status" value="1"/>
</dbReference>
<dbReference type="SUPFAM" id="SSF47954">
    <property type="entry name" value="Cyclin-like"/>
    <property type="match status" value="1"/>
</dbReference>
<dbReference type="GO" id="GO:0000307">
    <property type="term" value="C:cyclin-dependent protein kinase holoenzyme complex"/>
    <property type="evidence" value="ECO:0000318"/>
    <property type="project" value="GO_Central"/>
</dbReference>
<reference evidence="7" key="1">
    <citation type="submission" date="2011-12" db="EMBL/GenBank/DDBJ databases">
        <title>The Draft Genome of Lepisosteus oculatus.</title>
        <authorList>
            <consortium name="The Broad Institute Genome Assembly &amp; Analysis Group"/>
            <consortium name="Computational R&amp;D Group"/>
            <consortium name="and Sequencing Platform"/>
            <person name="Di Palma F."/>
            <person name="Alfoldi J."/>
            <person name="Johnson J."/>
            <person name="Berlin A."/>
            <person name="Gnerre S."/>
            <person name="Jaffe D."/>
            <person name="MacCallum I."/>
            <person name="Young S."/>
            <person name="Walker B.J."/>
            <person name="Lander E.S."/>
            <person name="Lindblad-Toh K."/>
        </authorList>
    </citation>
    <scope>NUCLEOTIDE SEQUENCE [LARGE SCALE GENOMIC DNA]</scope>
</reference>
<dbReference type="GO" id="GO:0000082">
    <property type="term" value="P:G1/S transition of mitotic cell cycle"/>
    <property type="evidence" value="ECO:0000318"/>
    <property type="project" value="GO_Central"/>
</dbReference>
<accession>W5MXG0</accession>
<dbReference type="InterPro" id="IPR006671">
    <property type="entry name" value="Cyclin_N"/>
</dbReference>
<evidence type="ECO:0000256" key="4">
    <source>
        <dbReference type="RuleBase" id="RU000383"/>
    </source>
</evidence>
<evidence type="ECO:0000256" key="3">
    <source>
        <dbReference type="ARBA" id="ARBA00073755"/>
    </source>
</evidence>
<reference evidence="6" key="3">
    <citation type="submission" date="2025-09" db="UniProtKB">
        <authorList>
            <consortium name="Ensembl"/>
        </authorList>
    </citation>
    <scope>IDENTIFICATION</scope>
</reference>
<name>W5MXG0_LEPOC</name>
<dbReference type="Pfam" id="PF00134">
    <property type="entry name" value="Cyclin_N"/>
    <property type="match status" value="1"/>
</dbReference>
<dbReference type="GO" id="GO:0005634">
    <property type="term" value="C:nucleus"/>
    <property type="evidence" value="ECO:0000318"/>
    <property type="project" value="GO_Central"/>
</dbReference>
<dbReference type="InterPro" id="IPR013763">
    <property type="entry name" value="Cyclin-like_dom"/>
</dbReference>
<dbReference type="InterPro" id="IPR039361">
    <property type="entry name" value="Cyclin"/>
</dbReference>
<dbReference type="Proteomes" id="UP000018468">
    <property type="component" value="Linkage group LG6"/>
</dbReference>
<evidence type="ECO:0000256" key="2">
    <source>
        <dbReference type="ARBA" id="ARBA00023127"/>
    </source>
</evidence>
<reference evidence="6" key="2">
    <citation type="submission" date="2025-08" db="UniProtKB">
        <authorList>
            <consortium name="Ensembl"/>
        </authorList>
    </citation>
    <scope>IDENTIFICATION</scope>
</reference>
<dbReference type="FunFam" id="1.10.472.10:FF:000006">
    <property type="entry name" value="Cyclin I"/>
    <property type="match status" value="1"/>
</dbReference>
<evidence type="ECO:0000313" key="7">
    <source>
        <dbReference type="Proteomes" id="UP000018468"/>
    </source>
</evidence>
<dbReference type="InterPro" id="IPR036915">
    <property type="entry name" value="Cyclin-like_sf"/>
</dbReference>
<dbReference type="STRING" id="7918.ENSLOCP00000013069"/>
<dbReference type="GeneTree" id="ENSGT00940000162679"/>
<dbReference type="GO" id="GO:0016538">
    <property type="term" value="F:cyclin-dependent protein serine/threonine kinase regulator activity"/>
    <property type="evidence" value="ECO:0000318"/>
    <property type="project" value="GO_Central"/>
</dbReference>
<dbReference type="Ensembl" id="ENSLOCT00000013097.1">
    <property type="protein sequence ID" value="ENSLOCP00000013069.1"/>
    <property type="gene ID" value="ENSLOCG00000010667.1"/>
</dbReference>
<evidence type="ECO:0000313" key="6">
    <source>
        <dbReference type="Ensembl" id="ENSLOCP00000013069.1"/>
    </source>
</evidence>
<dbReference type="Gene3D" id="1.10.472.10">
    <property type="entry name" value="Cyclin-like"/>
    <property type="match status" value="2"/>
</dbReference>
<evidence type="ECO:0000256" key="1">
    <source>
        <dbReference type="ARBA" id="ARBA00008742"/>
    </source>
</evidence>
<dbReference type="Bgee" id="ENSLOCG00000010667">
    <property type="expression patterns" value="Expressed in larva and 13 other cell types or tissues"/>
</dbReference>
<dbReference type="SMART" id="SM00385">
    <property type="entry name" value="CYCLIN"/>
    <property type="match status" value="1"/>
</dbReference>
<organism evidence="6 7">
    <name type="scientific">Lepisosteus oculatus</name>
    <name type="common">Spotted gar</name>
    <dbReference type="NCBI Taxonomy" id="7918"/>
    <lineage>
        <taxon>Eukaryota</taxon>
        <taxon>Metazoa</taxon>
        <taxon>Chordata</taxon>
        <taxon>Craniata</taxon>
        <taxon>Vertebrata</taxon>
        <taxon>Euteleostomi</taxon>
        <taxon>Actinopterygii</taxon>
        <taxon>Neopterygii</taxon>
        <taxon>Holostei</taxon>
        <taxon>Semionotiformes</taxon>
        <taxon>Lepisosteidae</taxon>
        <taxon>Lepisosteus</taxon>
    </lineage>
</organism>
<dbReference type="HOGENOM" id="CLU_062642_1_0_1"/>
<keyword evidence="7" id="KW-1185">Reference proteome</keyword>
<dbReference type="InParanoid" id="W5MXG0"/>
<dbReference type="EMBL" id="AHAT01021406">
    <property type="status" value="NOT_ANNOTATED_CDS"/>
    <property type="molecule type" value="Genomic_DNA"/>
</dbReference>
<dbReference type="OMA" id="PQRDEIC"/>
<evidence type="ECO:0000259" key="5">
    <source>
        <dbReference type="SMART" id="SM00385"/>
    </source>
</evidence>
<dbReference type="PANTHER" id="PTHR10177">
    <property type="entry name" value="CYCLINS"/>
    <property type="match status" value="1"/>
</dbReference>